<evidence type="ECO:0000259" key="1">
    <source>
        <dbReference type="Pfam" id="PF02627"/>
    </source>
</evidence>
<comment type="caution">
    <text evidence="2">The sequence shown here is derived from an EMBL/GenBank/DDBJ whole genome shotgun (WGS) entry which is preliminary data.</text>
</comment>
<dbReference type="PANTHER" id="PTHR34846">
    <property type="entry name" value="4-CARBOXYMUCONOLACTONE DECARBOXYLASE FAMILY PROTEIN (AFU_ORTHOLOGUE AFUA_6G11590)"/>
    <property type="match status" value="1"/>
</dbReference>
<dbReference type="RefSeq" id="WP_117397584.1">
    <property type="nucleotide sequence ID" value="NZ_QVNQ01000001.1"/>
</dbReference>
<dbReference type="NCBIfam" id="TIGR00778">
    <property type="entry name" value="ahpD_dom"/>
    <property type="match status" value="1"/>
</dbReference>
<dbReference type="SUPFAM" id="SSF69118">
    <property type="entry name" value="AhpD-like"/>
    <property type="match status" value="1"/>
</dbReference>
<gene>
    <name evidence="2" type="ORF">D0T12_02465</name>
</gene>
<dbReference type="GO" id="GO:0051920">
    <property type="term" value="F:peroxiredoxin activity"/>
    <property type="evidence" value="ECO:0007669"/>
    <property type="project" value="InterPro"/>
</dbReference>
<evidence type="ECO:0000313" key="3">
    <source>
        <dbReference type="Proteomes" id="UP000262882"/>
    </source>
</evidence>
<dbReference type="InterPro" id="IPR029032">
    <property type="entry name" value="AhpD-like"/>
</dbReference>
<keyword evidence="3" id="KW-1185">Reference proteome</keyword>
<feature type="domain" description="Carboxymuconolactone decarboxylase-like" evidence="1">
    <location>
        <begin position="21"/>
        <end position="94"/>
    </location>
</feature>
<reference evidence="2 3" key="1">
    <citation type="submission" date="2018-08" db="EMBL/GenBank/DDBJ databases">
        <title>Actinomadura spongicola sp. nov., isolated from marine sponge Leucetta chagosensis.</title>
        <authorList>
            <person name="Li L."/>
            <person name="Lin H.W."/>
        </authorList>
    </citation>
    <scope>NUCLEOTIDE SEQUENCE [LARGE SCALE GENOMIC DNA]</scope>
    <source>
        <strain evidence="2 3">LHW52907</strain>
    </source>
</reference>
<dbReference type="EMBL" id="QVNQ01000001">
    <property type="protein sequence ID" value="RFS87133.1"/>
    <property type="molecule type" value="Genomic_DNA"/>
</dbReference>
<dbReference type="PANTHER" id="PTHR34846:SF5">
    <property type="entry name" value="CARBOXYMUCONOLACTONE DECARBOXYLASE-LIKE DOMAIN-CONTAINING PROTEIN"/>
    <property type="match status" value="1"/>
</dbReference>
<proteinExistence type="predicted"/>
<dbReference type="Gene3D" id="1.20.1290.10">
    <property type="entry name" value="AhpD-like"/>
    <property type="match status" value="1"/>
</dbReference>
<evidence type="ECO:0000313" key="2">
    <source>
        <dbReference type="EMBL" id="RFS87133.1"/>
    </source>
</evidence>
<dbReference type="Proteomes" id="UP000262882">
    <property type="component" value="Unassembled WGS sequence"/>
</dbReference>
<dbReference type="Pfam" id="PF02627">
    <property type="entry name" value="CMD"/>
    <property type="match status" value="1"/>
</dbReference>
<dbReference type="OrthoDB" id="331146at2"/>
<dbReference type="InterPro" id="IPR003779">
    <property type="entry name" value="CMD-like"/>
</dbReference>
<sequence length="153" mass="16819">MQARMQNPAYALPSAVKGIGGLVRAIEEGGISKQLKELVALRASQINGCSACVYGHVHGLTKEGETPERIAAVAAWREAPFFTDDERTALELTERVTRLADLSEEPVPDELWDRVTDAFDEKQISALLFTIGMTNMFNRLNASVREPAGTTWD</sequence>
<accession>A0A372GPX3</accession>
<dbReference type="InterPro" id="IPR004675">
    <property type="entry name" value="AhpD_core"/>
</dbReference>
<name>A0A372GPX3_9ACTN</name>
<protein>
    <submittedName>
        <fullName evidence="2">Carboxymuconolactone decarboxylase family protein</fullName>
    </submittedName>
</protein>
<organism evidence="2 3">
    <name type="scientific">Actinomadura spongiicola</name>
    <dbReference type="NCBI Taxonomy" id="2303421"/>
    <lineage>
        <taxon>Bacteria</taxon>
        <taxon>Bacillati</taxon>
        <taxon>Actinomycetota</taxon>
        <taxon>Actinomycetes</taxon>
        <taxon>Streptosporangiales</taxon>
        <taxon>Thermomonosporaceae</taxon>
        <taxon>Actinomadura</taxon>
    </lineage>
</organism>
<dbReference type="AlphaFoldDB" id="A0A372GPX3"/>